<comment type="caution">
    <text evidence="10">The sequence shown here is derived from an EMBL/GenBank/DDBJ whole genome shotgun (WGS) entry which is preliminary data.</text>
</comment>
<evidence type="ECO:0000256" key="1">
    <source>
        <dbReference type="ARBA" id="ARBA00001947"/>
    </source>
</evidence>
<keyword evidence="7" id="KW-0520">NAD</keyword>
<dbReference type="Proteomes" id="UP001281614">
    <property type="component" value="Unassembled WGS sequence"/>
</dbReference>
<dbReference type="InterPro" id="IPR002328">
    <property type="entry name" value="ADH_Zn_CS"/>
</dbReference>
<evidence type="ECO:0000256" key="6">
    <source>
        <dbReference type="ARBA" id="ARBA00023002"/>
    </source>
</evidence>
<comment type="cofactor">
    <cofactor evidence="1 8">
        <name>Zn(2+)</name>
        <dbReference type="ChEBI" id="CHEBI:29105"/>
    </cofactor>
</comment>
<keyword evidence="5 8" id="KW-0862">Zinc</keyword>
<dbReference type="GO" id="GO:0003939">
    <property type="term" value="F:L-iditol 2-dehydrogenase (NAD+) activity"/>
    <property type="evidence" value="ECO:0007669"/>
    <property type="project" value="TreeGrafter"/>
</dbReference>
<dbReference type="GO" id="GO:0008270">
    <property type="term" value="F:zinc ion binding"/>
    <property type="evidence" value="ECO:0007669"/>
    <property type="project" value="InterPro"/>
</dbReference>
<dbReference type="Pfam" id="PF08240">
    <property type="entry name" value="ADH_N"/>
    <property type="match status" value="1"/>
</dbReference>
<dbReference type="InterPro" id="IPR013154">
    <property type="entry name" value="ADH-like_N"/>
</dbReference>
<evidence type="ECO:0000256" key="2">
    <source>
        <dbReference type="ARBA" id="ARBA00004921"/>
    </source>
</evidence>
<dbReference type="Pfam" id="PF00107">
    <property type="entry name" value="ADH_zinc_N"/>
    <property type="match status" value="1"/>
</dbReference>
<dbReference type="InterPro" id="IPR013149">
    <property type="entry name" value="ADH-like_C"/>
</dbReference>
<evidence type="ECO:0000256" key="3">
    <source>
        <dbReference type="ARBA" id="ARBA00008072"/>
    </source>
</evidence>
<protein>
    <submittedName>
        <fullName evidence="10">Sorbitol dehydrogenase</fullName>
    </submittedName>
</protein>
<proteinExistence type="inferred from homology"/>
<dbReference type="PANTHER" id="PTHR43161:SF25">
    <property type="entry name" value="ALCOHOL DEHYDROGENASE, PUTATIVE (AFU_ORTHOLOGUE AFUA_1G14390)-RELATED"/>
    <property type="match status" value="1"/>
</dbReference>
<gene>
    <name evidence="10" type="ORF">CKAH01_14379</name>
</gene>
<evidence type="ECO:0000256" key="7">
    <source>
        <dbReference type="ARBA" id="ARBA00023027"/>
    </source>
</evidence>
<accession>A0AAE0DA85</accession>
<comment type="pathway">
    <text evidence="2">Carbohydrate degradation.</text>
</comment>
<dbReference type="EMBL" id="VYYT01000082">
    <property type="protein sequence ID" value="KAK2771319.1"/>
    <property type="molecule type" value="Genomic_DNA"/>
</dbReference>
<dbReference type="SUPFAM" id="SSF51735">
    <property type="entry name" value="NAD(P)-binding Rossmann-fold domains"/>
    <property type="match status" value="1"/>
</dbReference>
<evidence type="ECO:0000313" key="10">
    <source>
        <dbReference type="EMBL" id="KAK2771319.1"/>
    </source>
</evidence>
<evidence type="ECO:0000259" key="9">
    <source>
        <dbReference type="SMART" id="SM00829"/>
    </source>
</evidence>
<dbReference type="Gene3D" id="3.40.50.720">
    <property type="entry name" value="NAD(P)-binding Rossmann-like Domain"/>
    <property type="match status" value="1"/>
</dbReference>
<reference evidence="10" key="1">
    <citation type="submission" date="2023-02" db="EMBL/GenBank/DDBJ databases">
        <title>Colletotrichum kahawae CIFC_Que2 genome sequencing and assembly.</title>
        <authorList>
            <person name="Baroncelli R."/>
        </authorList>
    </citation>
    <scope>NUCLEOTIDE SEQUENCE</scope>
    <source>
        <strain evidence="10">CIFC_Que2</strain>
    </source>
</reference>
<dbReference type="SMART" id="SM00829">
    <property type="entry name" value="PKS_ER"/>
    <property type="match status" value="1"/>
</dbReference>
<dbReference type="AlphaFoldDB" id="A0AAE0DA85"/>
<dbReference type="InterPro" id="IPR011032">
    <property type="entry name" value="GroES-like_sf"/>
</dbReference>
<dbReference type="CDD" id="cd05285">
    <property type="entry name" value="sorbitol_DH"/>
    <property type="match status" value="1"/>
</dbReference>
<organism evidence="10 11">
    <name type="scientific">Colletotrichum kahawae</name>
    <name type="common">Coffee berry disease fungus</name>
    <dbReference type="NCBI Taxonomy" id="34407"/>
    <lineage>
        <taxon>Eukaryota</taxon>
        <taxon>Fungi</taxon>
        <taxon>Dikarya</taxon>
        <taxon>Ascomycota</taxon>
        <taxon>Pezizomycotina</taxon>
        <taxon>Sordariomycetes</taxon>
        <taxon>Hypocreomycetidae</taxon>
        <taxon>Glomerellales</taxon>
        <taxon>Glomerellaceae</taxon>
        <taxon>Colletotrichum</taxon>
        <taxon>Colletotrichum gloeosporioides species complex</taxon>
    </lineage>
</organism>
<dbReference type="SUPFAM" id="SSF50129">
    <property type="entry name" value="GroES-like"/>
    <property type="match status" value="1"/>
</dbReference>
<dbReference type="Gene3D" id="3.90.180.10">
    <property type="entry name" value="Medium-chain alcohol dehydrogenases, catalytic domain"/>
    <property type="match status" value="1"/>
</dbReference>
<evidence type="ECO:0000256" key="4">
    <source>
        <dbReference type="ARBA" id="ARBA00022723"/>
    </source>
</evidence>
<keyword evidence="4 8" id="KW-0479">Metal-binding</keyword>
<dbReference type="GO" id="GO:0006062">
    <property type="term" value="P:sorbitol catabolic process"/>
    <property type="evidence" value="ECO:0007669"/>
    <property type="project" value="TreeGrafter"/>
</dbReference>
<keyword evidence="6" id="KW-0560">Oxidoreductase</keyword>
<dbReference type="InterPro" id="IPR020843">
    <property type="entry name" value="ER"/>
</dbReference>
<dbReference type="InterPro" id="IPR045306">
    <property type="entry name" value="SDH-like"/>
</dbReference>
<comment type="similarity">
    <text evidence="3 8">Belongs to the zinc-containing alcohol dehydrogenase family.</text>
</comment>
<name>A0AAE0DA85_COLKA</name>
<dbReference type="PANTHER" id="PTHR43161">
    <property type="entry name" value="SORBITOL DEHYDROGENASE"/>
    <property type="match status" value="1"/>
</dbReference>
<feature type="domain" description="Enoyl reductase (ER)" evidence="9">
    <location>
        <begin position="13"/>
        <end position="377"/>
    </location>
</feature>
<sequence length="385" mass="40860">MSSVQVQTSVLHGARDLKIEERALPALAAGEVQVAVKATGLCGSDLHYYNHFRNGDILVKEPLTLGHESSGIVTAVASNVTNLAVGDHVALEVGQPCEACDLCAVGRYNICKGMKFRSSAKAFPHAQGTLQELVNHPAKWCHNANTGRRRLPQEVSLEFGALAEPLSVAMHARDRGNIPSGSTVLVFGAGAVGLLCAAVSKADQQKVVIADIQEDRVKFALDNGFADAGIVVPAKRPQTIEDKLAYAQDVAGLVKAAKIDGNEIGEVNATYECTGVETCMQTSIYATRPGGKILIIGMGTPIQTLPVSAAALREVDFVGVFRYANTYPKAINLIATKPKGLPALEKLFTHRYKGLGTIKDAFDMAAKVKDESGNLVLKVLVDTSS</sequence>
<keyword evidence="11" id="KW-1185">Reference proteome</keyword>
<evidence type="ECO:0000256" key="8">
    <source>
        <dbReference type="RuleBase" id="RU361277"/>
    </source>
</evidence>
<evidence type="ECO:0000256" key="5">
    <source>
        <dbReference type="ARBA" id="ARBA00022833"/>
    </source>
</evidence>
<evidence type="ECO:0000313" key="11">
    <source>
        <dbReference type="Proteomes" id="UP001281614"/>
    </source>
</evidence>
<dbReference type="PROSITE" id="PS00059">
    <property type="entry name" value="ADH_ZINC"/>
    <property type="match status" value="1"/>
</dbReference>
<dbReference type="InterPro" id="IPR036291">
    <property type="entry name" value="NAD(P)-bd_dom_sf"/>
</dbReference>